<feature type="region of interest" description="Disordered" evidence="1">
    <location>
        <begin position="388"/>
        <end position="460"/>
    </location>
</feature>
<feature type="region of interest" description="Disordered" evidence="1">
    <location>
        <begin position="837"/>
        <end position="865"/>
    </location>
</feature>
<accession>A0AAI9Y7C8</accession>
<gene>
    <name evidence="2" type="ORF">CCUS01_04340</name>
</gene>
<reference evidence="2" key="1">
    <citation type="submission" date="2016-11" db="EMBL/GenBank/DDBJ databases">
        <title>The genome sequence of Colletotrichum cuscutae.</title>
        <authorList>
            <person name="Baroncelli R."/>
        </authorList>
    </citation>
    <scope>NUCLEOTIDE SEQUENCE</scope>
    <source>
        <strain evidence="2">IMI 304802</strain>
    </source>
</reference>
<organism evidence="2 3">
    <name type="scientific">Colletotrichum cuscutae</name>
    <dbReference type="NCBI Taxonomy" id="1209917"/>
    <lineage>
        <taxon>Eukaryota</taxon>
        <taxon>Fungi</taxon>
        <taxon>Dikarya</taxon>
        <taxon>Ascomycota</taxon>
        <taxon>Pezizomycotina</taxon>
        <taxon>Sordariomycetes</taxon>
        <taxon>Hypocreomycetidae</taxon>
        <taxon>Glomerellales</taxon>
        <taxon>Glomerellaceae</taxon>
        <taxon>Colletotrichum</taxon>
        <taxon>Colletotrichum acutatum species complex</taxon>
    </lineage>
</organism>
<dbReference type="AlphaFoldDB" id="A0AAI9Y7C8"/>
<evidence type="ECO:0000256" key="1">
    <source>
        <dbReference type="SAM" id="MobiDB-lite"/>
    </source>
</evidence>
<protein>
    <submittedName>
        <fullName evidence="2">Uncharacterized protein</fullName>
    </submittedName>
</protein>
<comment type="caution">
    <text evidence="2">The sequence shown here is derived from an EMBL/GenBank/DDBJ whole genome shotgun (WGS) entry which is preliminary data.</text>
</comment>
<proteinExistence type="predicted"/>
<evidence type="ECO:0000313" key="2">
    <source>
        <dbReference type="EMBL" id="KAK1481228.1"/>
    </source>
</evidence>
<dbReference type="Proteomes" id="UP001239213">
    <property type="component" value="Unassembled WGS sequence"/>
</dbReference>
<feature type="non-terminal residue" evidence="2">
    <location>
        <position position="1"/>
    </location>
</feature>
<dbReference type="EMBL" id="MPDP01000101">
    <property type="protein sequence ID" value="KAK1481228.1"/>
    <property type="molecule type" value="Genomic_DNA"/>
</dbReference>
<feature type="compositionally biased region" description="Basic and acidic residues" evidence="1">
    <location>
        <begin position="837"/>
        <end position="861"/>
    </location>
</feature>
<feature type="region of interest" description="Disordered" evidence="1">
    <location>
        <begin position="680"/>
        <end position="708"/>
    </location>
</feature>
<feature type="compositionally biased region" description="Basic and acidic residues" evidence="1">
    <location>
        <begin position="415"/>
        <end position="431"/>
    </location>
</feature>
<evidence type="ECO:0000313" key="3">
    <source>
        <dbReference type="Proteomes" id="UP001239213"/>
    </source>
</evidence>
<feature type="compositionally biased region" description="Polar residues" evidence="1">
    <location>
        <begin position="441"/>
        <end position="450"/>
    </location>
</feature>
<sequence>KGSCQPYTKLERHPTKLRVPHFSAFQVRSEYLLMASICYLAFQKHEANPKRSLRSPPYQMIPISYNAYVQPAVHDVERFGSFRLAVGGASSFKMMNEKDQKKPGSKKTFRIAAKALKGLVSKAAFSLKKSKSFTTLKRLSRMSSRRDRGQHSRSKSANNIDTAGTLEAHNPHRLSIIEEASRESRESSHDIYSANMYDEQGFLSEDHEDIYDLDEFEMMNSNVGPHGQDNGALTHDTVLYGNWEQDNNLHEFNRSSSPETVVFDHARYAGVNLWEVSISTDSESYSRSVHEVPDPSINIEGIPTTKDWSIFQSELVDYGADEPSPQLPGCSAGHPFAKEWFMTDSMMKAYDAVRGSMRDANDPLRSWMEVKAFESALRAKRDAAKVAVDGPSCQHDEKPDVKGKGRAADGGGFARSEHGEKPEGKGKERAVDGGGFACGEPQNTSKTQPSPIKGAATSGLRADVKRDKDDYVKMLDDTHLLSAEYAPDTAERKGAYNVPRPKYLHIAPDFEDFRFEDYLPPVTKTPESSFKGLLPYKLPYDPDRNFVEDYGISDDEGDPETGRISPCTFRLLAEGCAEQNTDGKVFMADDAQRMRPETSMDDGPPREKAPDRLLMEFETQRDINDNGYLTPCYSLDSEPSIIYLPAGVTFQHKMRNWWFGLFDRMNPEVARNFRKIEYHEQGDPPIAPPKAVTEDSTTTTEPSGPWAQHYTHSDIETILNTPGARKVAGVEATSAAELITQRQKTILRWKTRDEEVTRENAVLRVDVGQAQKELREMRLSVDHVLAQRAAQERADRERAARELREAWERKAAWDRAEKERIAAEELAEKERKAAEELAERERKAAEERAEEERKAAEELAKRQKHEKRVLRRVSAHLHDLRYEVQAKFHSLKDAEDENEKMKKELVRCKTRIMEECSRANLSSPDEVRRAVSQNFRDKMAALDLSG</sequence>
<keyword evidence="3" id="KW-1185">Reference proteome</keyword>
<name>A0AAI9Y7C8_9PEZI</name>
<feature type="compositionally biased region" description="Basic and acidic residues" evidence="1">
    <location>
        <begin position="394"/>
        <end position="407"/>
    </location>
</feature>
<feature type="region of interest" description="Disordered" evidence="1">
    <location>
        <begin position="136"/>
        <end position="173"/>
    </location>
</feature>